<organism evidence="2 3">
    <name type="scientific">Syncephalastrum racemosum</name>
    <name type="common">Filamentous fungus</name>
    <dbReference type="NCBI Taxonomy" id="13706"/>
    <lineage>
        <taxon>Eukaryota</taxon>
        <taxon>Fungi</taxon>
        <taxon>Fungi incertae sedis</taxon>
        <taxon>Mucoromycota</taxon>
        <taxon>Mucoromycotina</taxon>
        <taxon>Mucoromycetes</taxon>
        <taxon>Mucorales</taxon>
        <taxon>Syncephalastraceae</taxon>
        <taxon>Syncephalastrum</taxon>
    </lineage>
</organism>
<sequence length="252" mass="27919">MRSGSSFPSLFHMNLPWDNKSGASSASSSTLHRDETLATANRFRPAETHATPGFGFGFRTTRPNLMTQHDRESPYSSSSSSSRMNTSAFEAPQLNRPVHLPPPQVFEDGGDVAAFLGSTSYTDAVHQDELHNPSNSYRHQVDHAHSLAEQAKAKTNPGFEDLLACEDIVAYLSEVAYTDDIYGAPPQVASLIKEAQQEVQNKKDHKQQAITRLQMVRQHLLGQAGGDATRAAQQSRSMRDDDWDQLFRQATF</sequence>
<evidence type="ECO:0000313" key="2">
    <source>
        <dbReference type="EMBL" id="ORY94419.1"/>
    </source>
</evidence>
<dbReference type="EMBL" id="MCGN01000007">
    <property type="protein sequence ID" value="ORY94419.1"/>
    <property type="molecule type" value="Genomic_DNA"/>
</dbReference>
<dbReference type="AlphaFoldDB" id="A0A1X2H787"/>
<dbReference type="Proteomes" id="UP000242180">
    <property type="component" value="Unassembled WGS sequence"/>
</dbReference>
<gene>
    <name evidence="2" type="ORF">BCR43DRAFT_320041</name>
</gene>
<keyword evidence="3" id="KW-1185">Reference proteome</keyword>
<evidence type="ECO:0000256" key="1">
    <source>
        <dbReference type="SAM" id="MobiDB-lite"/>
    </source>
</evidence>
<dbReference type="OrthoDB" id="2351799at2759"/>
<evidence type="ECO:0000313" key="3">
    <source>
        <dbReference type="Proteomes" id="UP000242180"/>
    </source>
</evidence>
<name>A0A1X2H787_SYNRA</name>
<feature type="region of interest" description="Disordered" evidence="1">
    <location>
        <begin position="39"/>
        <end position="87"/>
    </location>
</feature>
<dbReference type="OMA" id="YSDHIHG"/>
<dbReference type="InParanoid" id="A0A1X2H787"/>
<proteinExistence type="predicted"/>
<accession>A0A1X2H787</accession>
<comment type="caution">
    <text evidence="2">The sequence shown here is derived from an EMBL/GenBank/DDBJ whole genome shotgun (WGS) entry which is preliminary data.</text>
</comment>
<reference evidence="2 3" key="1">
    <citation type="submission" date="2016-07" db="EMBL/GenBank/DDBJ databases">
        <title>Pervasive Adenine N6-methylation of Active Genes in Fungi.</title>
        <authorList>
            <consortium name="DOE Joint Genome Institute"/>
            <person name="Mondo S.J."/>
            <person name="Dannebaum R.O."/>
            <person name="Kuo R.C."/>
            <person name="Labutti K."/>
            <person name="Haridas S."/>
            <person name="Kuo A."/>
            <person name="Salamov A."/>
            <person name="Ahrendt S.R."/>
            <person name="Lipzen A."/>
            <person name="Sullivan W."/>
            <person name="Andreopoulos W.B."/>
            <person name="Clum A."/>
            <person name="Lindquist E."/>
            <person name="Daum C."/>
            <person name="Ramamoorthy G.K."/>
            <person name="Gryganskyi A."/>
            <person name="Culley D."/>
            <person name="Magnuson J.K."/>
            <person name="James T.Y."/>
            <person name="O'Malley M.A."/>
            <person name="Stajich J.E."/>
            <person name="Spatafora J.W."/>
            <person name="Visel A."/>
            <person name="Grigoriev I.V."/>
        </authorList>
    </citation>
    <scope>NUCLEOTIDE SEQUENCE [LARGE SCALE GENOMIC DNA]</scope>
    <source>
        <strain evidence="2 3">NRRL 2496</strain>
    </source>
</reference>
<protein>
    <submittedName>
        <fullName evidence="2">Uncharacterized protein</fullName>
    </submittedName>
</protein>